<dbReference type="InterPro" id="IPR005184">
    <property type="entry name" value="DUF306_Meta_HslJ"/>
</dbReference>
<gene>
    <name evidence="2" type="ORF">Q644_15005</name>
</gene>
<reference evidence="2 3" key="1">
    <citation type="journal article" date="2014" name="FEMS Microbiol. Lett.">
        <title>Genome sequencing analysis reveals virulence-related gene content of Ochrobactrum intermedium strain 229E, a urease-positive strain isolated from the human gastric niche.</title>
        <authorList>
            <person name="Kulkarni G.J."/>
            <person name="Shetty S."/>
            <person name="Dharne M.S."/>
            <person name="Shouche Y.S."/>
        </authorList>
    </citation>
    <scope>NUCLEOTIDE SEQUENCE [LARGE SCALE GENOMIC DNA]</scope>
    <source>
        <strain evidence="2 3">229E</strain>
    </source>
</reference>
<dbReference type="Pfam" id="PF03724">
    <property type="entry name" value="META"/>
    <property type="match status" value="1"/>
</dbReference>
<dbReference type="PANTHER" id="PTHR38013:SF1">
    <property type="entry name" value="GLYCOPROTEIN_POLYSACCHARIDE METABOLISM"/>
    <property type="match status" value="1"/>
</dbReference>
<dbReference type="Pfam" id="PF09619">
    <property type="entry name" value="YscW"/>
    <property type="match status" value="1"/>
</dbReference>
<feature type="domain" description="DUF306" evidence="1">
    <location>
        <begin position="159"/>
        <end position="265"/>
    </location>
</feature>
<dbReference type="Proteomes" id="UP000016842">
    <property type="component" value="Unassembled WGS sequence"/>
</dbReference>
<evidence type="ECO:0000313" key="2">
    <source>
        <dbReference type="EMBL" id="ERM02711.1"/>
    </source>
</evidence>
<dbReference type="PATRIC" id="fig|1337887.3.peg.1333"/>
<name>U4VIS3_9HYPH</name>
<dbReference type="EMBL" id="ASXJ01000066">
    <property type="protein sequence ID" value="ERM02711.1"/>
    <property type="molecule type" value="Genomic_DNA"/>
</dbReference>
<protein>
    <submittedName>
        <fullName evidence="2">Glycoprotein/polysaccharide metabolism</fullName>
    </submittedName>
</protein>
<dbReference type="AlphaFoldDB" id="U4VIS3"/>
<evidence type="ECO:0000259" key="1">
    <source>
        <dbReference type="Pfam" id="PF03724"/>
    </source>
</evidence>
<organism evidence="2 3">
    <name type="scientific">Brucella intermedia 229E</name>
    <dbReference type="NCBI Taxonomy" id="1337887"/>
    <lineage>
        <taxon>Bacteria</taxon>
        <taxon>Pseudomonadati</taxon>
        <taxon>Pseudomonadota</taxon>
        <taxon>Alphaproteobacteria</taxon>
        <taxon>Hyphomicrobiales</taxon>
        <taxon>Brucellaceae</taxon>
        <taxon>Brucella/Ochrobactrum group</taxon>
        <taxon>Brucella</taxon>
    </lineage>
</organism>
<dbReference type="PANTHER" id="PTHR38013">
    <property type="entry name" value="GLYCOPROTEIN/POLYSACCHARIDE METABOLISM"/>
    <property type="match status" value="1"/>
</dbReference>
<dbReference type="Gene3D" id="2.40.128.270">
    <property type="match status" value="1"/>
</dbReference>
<dbReference type="InterPro" id="IPR039366">
    <property type="entry name" value="Pilotin"/>
</dbReference>
<evidence type="ECO:0000313" key="3">
    <source>
        <dbReference type="Proteomes" id="UP000016842"/>
    </source>
</evidence>
<comment type="caution">
    <text evidence="2">The sequence shown here is derived from an EMBL/GenBank/DDBJ whole genome shotgun (WGS) entry which is preliminary data.</text>
</comment>
<sequence>MRNGLAKTLSIAAALVVGIGALGGAALFLTTSMPTSSLAAEKTVSGKVVYRERIALPPEASLTVQLSDVSLADAPSKVIGETRIESVQGSPIPFAINFDMDQIQPGHSYALQARISAGDTLWFVNDERYAIDPENPGEPAEIKVVMVRKSGDEGAAIGIEGKDWLAEDIQGGGGVIDNAQTTLTVSTDGAVSGSGGCNRYFSKATVTGGENISFAEIGSTYVQCPPALMNQERKFLDVLGKTRSYKIDMGKLVLFDDEGKEVARLAQSL</sequence>
<accession>U4VIS3</accession>
<dbReference type="InterPro" id="IPR038670">
    <property type="entry name" value="HslJ-like_sf"/>
</dbReference>
<dbReference type="InterPro" id="IPR053196">
    <property type="entry name" value="Lipoprotein_YbaY-like"/>
</dbReference>
<proteinExistence type="predicted"/>